<dbReference type="PATRIC" id="fig|391623.17.peg.581"/>
<dbReference type="GeneID" id="10040898"/>
<evidence type="ECO:0000259" key="1">
    <source>
        <dbReference type="Pfam" id="PF00501"/>
    </source>
</evidence>
<keyword evidence="3" id="KW-1185">Reference proteome</keyword>
<dbReference type="HOGENOM" id="CLU_638769_0_0_2"/>
<dbReference type="Proteomes" id="UP000007478">
    <property type="component" value="Chromosome"/>
</dbReference>
<dbReference type="Pfam" id="PF00501">
    <property type="entry name" value="AMP-binding"/>
    <property type="match status" value="1"/>
</dbReference>
<dbReference type="InterPro" id="IPR042099">
    <property type="entry name" value="ANL_N_sf"/>
</dbReference>
<protein>
    <submittedName>
        <fullName evidence="2">Coenzyme F390 synthetase I</fullName>
    </submittedName>
</protein>
<dbReference type="Gene3D" id="3.40.50.12780">
    <property type="entry name" value="N-terminal domain of ligase-like"/>
    <property type="match status" value="1"/>
</dbReference>
<accession>F0LK99</accession>
<dbReference type="RefSeq" id="WP_013466855.1">
    <property type="nucleotide sequence ID" value="NC_014804.1"/>
</dbReference>
<dbReference type="SUPFAM" id="SSF56801">
    <property type="entry name" value="Acetyl-CoA synthetase-like"/>
    <property type="match status" value="1"/>
</dbReference>
<reference evidence="2 3" key="1">
    <citation type="journal article" date="2011" name="J. Bacteriol.">
        <title>Complete genome sequence of the hyperthermophilic, piezophilic, heterotrophic, and carboxydotrophic archaeon Thermococcus barophilus MP.</title>
        <authorList>
            <person name="Vannier P."/>
            <person name="Marteinsson V.T."/>
            <person name="Fridjonsson O.H."/>
            <person name="Oger P."/>
            <person name="Jebbar M."/>
        </authorList>
    </citation>
    <scope>NUCLEOTIDE SEQUENCE [LARGE SCALE GENOMIC DNA]</scope>
    <source>
        <strain evidence="3">DSM 11836 / MP</strain>
    </source>
</reference>
<evidence type="ECO:0000313" key="2">
    <source>
        <dbReference type="EMBL" id="ADT83557.1"/>
    </source>
</evidence>
<dbReference type="eggNOG" id="arCOG02620">
    <property type="taxonomic scope" value="Archaea"/>
</dbReference>
<proteinExistence type="predicted"/>
<evidence type="ECO:0000313" key="3">
    <source>
        <dbReference type="Proteomes" id="UP000007478"/>
    </source>
</evidence>
<dbReference type="OrthoDB" id="37928at2157"/>
<organism evidence="2 3">
    <name type="scientific">Thermococcus barophilus (strain DSM 11836 / MP)</name>
    <dbReference type="NCBI Taxonomy" id="391623"/>
    <lineage>
        <taxon>Archaea</taxon>
        <taxon>Methanobacteriati</taxon>
        <taxon>Methanobacteriota</taxon>
        <taxon>Thermococci</taxon>
        <taxon>Thermococcales</taxon>
        <taxon>Thermococcaceae</taxon>
        <taxon>Thermococcus</taxon>
    </lineage>
</organism>
<name>F0LK99_THEBM</name>
<dbReference type="EMBL" id="CP002372">
    <property type="protein sequence ID" value="ADT83557.1"/>
    <property type="molecule type" value="Genomic_DNA"/>
</dbReference>
<gene>
    <name evidence="2" type="ordered locus">TERMP_00580</name>
</gene>
<dbReference type="KEGG" id="tba:TERMP_00580"/>
<sequence>MSKLVVGKTALEHLEELRYTAKKAAETTEFWKEKFSKIDIESMTPETLASEVKNIHILPKDLYNTERVWPSYIKNYDIFYTIVRTSGTTGQPKRIPYTIDDKRRVARQFIPWFYEYFEKGDRIASFFPPLPSASGIMGYGAVEELGAKVAYFQIPIQFIRMPDLLINELRSIKPTVLFSLTTTAFLLGLKLPEDIRNDIRVILVGGETLTEELAKATLENFPNAMIIDALGMSEEGAVGYRIVTKKKTTNFSFPESIIVLESIEEEEYKEYHKIYVTKIMKEGELTGLPLFNYDAGDLARVENGEIKSILRIKDAISLAGATLYLDQIISIVHRYPFLIDFVIIYHPLSPSNPKPKAIIRVGYVGEKPAGIEDEIRSLIYEGNNPVRYEVEDSKQAELIIEAVPAEKVREGLPQKPGKTKRIFIVGKDI</sequence>
<dbReference type="InterPro" id="IPR000873">
    <property type="entry name" value="AMP-dep_synth/lig_dom"/>
</dbReference>
<dbReference type="PANTHER" id="PTHR43845:SF1">
    <property type="entry name" value="BLR5969 PROTEIN"/>
    <property type="match status" value="1"/>
</dbReference>
<dbReference type="PANTHER" id="PTHR43845">
    <property type="entry name" value="BLR5969 PROTEIN"/>
    <property type="match status" value="1"/>
</dbReference>
<dbReference type="AlphaFoldDB" id="F0LK99"/>
<feature type="domain" description="AMP-dependent synthetase/ligase" evidence="1">
    <location>
        <begin position="78"/>
        <end position="241"/>
    </location>
</feature>